<reference evidence="6 7" key="1">
    <citation type="submission" date="2020-02" db="EMBL/GenBank/DDBJ databases">
        <authorList>
            <person name="Hogendoorn C."/>
        </authorList>
    </citation>
    <scope>NUCLEOTIDE SEQUENCE [LARGE SCALE GENOMIC DNA]</scope>
    <source>
        <strain evidence="6">R501</strain>
    </source>
</reference>
<sequence length="288" mass="31421">MGVSGFLPATAAVEAATAFAAAFPGFARVGKPDRCFLGTVIAGRPVVLELRRDALGWWASDHDLAAALLNLGGPYPFPDWLRDPRRATDPGVRLWERYWGVRPVRFLAAFEGLAWTVLAQQVTMRFAASLKRGLAEALGPVVPTPLGPLALFPEPAAILGLDAAGWRQLHISRSKAAYLRELAQRFVAGEPDLPDETAAARAQLEGWRGFGPWSAAYALLRVYGHPDALPAEDAGLRRAIRRLYGLERVDAAAVERAAAVWAPFRGYFAFYAWMENRRLAGDMLVTAD</sequence>
<keyword evidence="3" id="KW-0227">DNA damage</keyword>
<dbReference type="GO" id="GO:0032993">
    <property type="term" value="C:protein-DNA complex"/>
    <property type="evidence" value="ECO:0007669"/>
    <property type="project" value="TreeGrafter"/>
</dbReference>
<evidence type="ECO:0000256" key="4">
    <source>
        <dbReference type="ARBA" id="ARBA00023204"/>
    </source>
</evidence>
<dbReference type="Proteomes" id="UP000503399">
    <property type="component" value="Chromosome"/>
</dbReference>
<dbReference type="GO" id="GO:0008725">
    <property type="term" value="F:DNA-3-methyladenine glycosylase activity"/>
    <property type="evidence" value="ECO:0007669"/>
    <property type="project" value="TreeGrafter"/>
</dbReference>
<dbReference type="PANTHER" id="PTHR43003:SF5">
    <property type="entry name" value="DNA-3-METHYLADENINE GLYCOSYLASE"/>
    <property type="match status" value="1"/>
</dbReference>
<evidence type="ECO:0000259" key="5">
    <source>
        <dbReference type="SMART" id="SM00478"/>
    </source>
</evidence>
<keyword evidence="7" id="KW-1185">Reference proteome</keyword>
<keyword evidence="6" id="KW-0378">Hydrolase</keyword>
<evidence type="ECO:0000256" key="3">
    <source>
        <dbReference type="ARBA" id="ARBA00022763"/>
    </source>
</evidence>
<dbReference type="GO" id="GO:0006285">
    <property type="term" value="P:base-excision repair, AP site formation"/>
    <property type="evidence" value="ECO:0007669"/>
    <property type="project" value="TreeGrafter"/>
</dbReference>
<gene>
    <name evidence="6" type="ORF">R50_1494</name>
</gene>
<accession>A0A6F8ZGD5</accession>
<evidence type="ECO:0000313" key="7">
    <source>
        <dbReference type="Proteomes" id="UP000503399"/>
    </source>
</evidence>
<proteinExistence type="predicted"/>
<dbReference type="InterPro" id="IPR051912">
    <property type="entry name" value="Alkylbase_DNA_Glycosylase/TA"/>
</dbReference>
<name>A0A6F8ZGD5_9FIRM</name>
<keyword evidence="6" id="KW-0326">Glycosidase</keyword>
<dbReference type="KEGG" id="hfv:R50_1494"/>
<feature type="domain" description="HhH-GPD" evidence="5">
    <location>
        <begin position="118"/>
        <end position="279"/>
    </location>
</feature>
<comment type="catalytic activity">
    <reaction evidence="1">
        <text>Hydrolysis of alkylated DNA, releasing 3-methyladenine, 3-methylguanine, 7-methylguanine and 7-methyladenine.</text>
        <dbReference type="EC" id="3.2.2.21"/>
    </reaction>
</comment>
<dbReference type="EC" id="3.2.2.21" evidence="2"/>
<dbReference type="GO" id="GO:0006307">
    <property type="term" value="P:DNA alkylation repair"/>
    <property type="evidence" value="ECO:0007669"/>
    <property type="project" value="TreeGrafter"/>
</dbReference>
<evidence type="ECO:0000313" key="6">
    <source>
        <dbReference type="EMBL" id="CAB1129000.1"/>
    </source>
</evidence>
<dbReference type="SMART" id="SM00478">
    <property type="entry name" value="ENDO3c"/>
    <property type="match status" value="1"/>
</dbReference>
<dbReference type="InterPro" id="IPR023170">
    <property type="entry name" value="HhH_base_excis_C"/>
</dbReference>
<organism evidence="6 7">
    <name type="scientific">Candidatus Hydrogenisulfobacillus filiaventi</name>
    <dbReference type="NCBI Taxonomy" id="2707344"/>
    <lineage>
        <taxon>Bacteria</taxon>
        <taxon>Bacillati</taxon>
        <taxon>Bacillota</taxon>
        <taxon>Clostridia</taxon>
        <taxon>Eubacteriales</taxon>
        <taxon>Clostridiales Family XVII. Incertae Sedis</taxon>
        <taxon>Candidatus Hydrogenisulfobacillus</taxon>
    </lineage>
</organism>
<dbReference type="InterPro" id="IPR003265">
    <property type="entry name" value="HhH-GPD_domain"/>
</dbReference>
<dbReference type="EMBL" id="LR778114">
    <property type="protein sequence ID" value="CAB1129000.1"/>
    <property type="molecule type" value="Genomic_DNA"/>
</dbReference>
<dbReference type="Pfam" id="PF00730">
    <property type="entry name" value="HhH-GPD"/>
    <property type="match status" value="1"/>
</dbReference>
<evidence type="ECO:0000256" key="2">
    <source>
        <dbReference type="ARBA" id="ARBA00012000"/>
    </source>
</evidence>
<dbReference type="GO" id="GO:0032131">
    <property type="term" value="F:alkylated DNA binding"/>
    <property type="evidence" value="ECO:0007669"/>
    <property type="project" value="TreeGrafter"/>
</dbReference>
<dbReference type="PANTHER" id="PTHR43003">
    <property type="entry name" value="DNA-3-METHYLADENINE GLYCOSYLASE"/>
    <property type="match status" value="1"/>
</dbReference>
<dbReference type="SUPFAM" id="SSF48150">
    <property type="entry name" value="DNA-glycosylase"/>
    <property type="match status" value="1"/>
</dbReference>
<evidence type="ECO:0000256" key="1">
    <source>
        <dbReference type="ARBA" id="ARBA00000086"/>
    </source>
</evidence>
<dbReference type="Gene3D" id="1.10.1670.10">
    <property type="entry name" value="Helix-hairpin-Helix base-excision DNA repair enzymes (C-terminal)"/>
    <property type="match status" value="1"/>
</dbReference>
<dbReference type="Gene3D" id="1.10.340.30">
    <property type="entry name" value="Hypothetical protein, domain 2"/>
    <property type="match status" value="1"/>
</dbReference>
<keyword evidence="4" id="KW-0234">DNA repair</keyword>
<dbReference type="InterPro" id="IPR011257">
    <property type="entry name" value="DNA_glycosylase"/>
</dbReference>
<dbReference type="GO" id="GO:0043916">
    <property type="term" value="F:DNA-7-methylguanine glycosylase activity"/>
    <property type="evidence" value="ECO:0007669"/>
    <property type="project" value="TreeGrafter"/>
</dbReference>
<protein>
    <recommendedName>
        <fullName evidence="2">DNA-3-methyladenine glycosylase II</fullName>
        <ecNumber evidence="2">3.2.2.21</ecNumber>
    </recommendedName>
</protein>
<dbReference type="AlphaFoldDB" id="A0A6F8ZGD5"/>
<dbReference type="CDD" id="cd00056">
    <property type="entry name" value="ENDO3c"/>
    <property type="match status" value="1"/>
</dbReference>